<accession>A0ABQ1ZVB0</accession>
<comment type="caution">
    <text evidence="1">The sequence shown here is derived from an EMBL/GenBank/DDBJ whole genome shotgun (WGS) entry which is preliminary data.</text>
</comment>
<sequence>MYILESIKAFALTATIRCKTFRFTDRHFNVPYAGSASFKTETGSIGQEAEKQVDLSDDRRRHRVVYFMFARGIRLIFAKDGPP</sequence>
<gene>
    <name evidence="1" type="ORF">GCM10007362_28280</name>
</gene>
<dbReference type="EMBL" id="BMDD01000003">
    <property type="protein sequence ID" value="GGH80252.1"/>
    <property type="molecule type" value="Genomic_DNA"/>
</dbReference>
<reference evidence="2" key="1">
    <citation type="journal article" date="2019" name="Int. J. Syst. Evol. Microbiol.">
        <title>The Global Catalogue of Microorganisms (GCM) 10K type strain sequencing project: providing services to taxonomists for standard genome sequencing and annotation.</title>
        <authorList>
            <consortium name="The Broad Institute Genomics Platform"/>
            <consortium name="The Broad Institute Genome Sequencing Center for Infectious Disease"/>
            <person name="Wu L."/>
            <person name="Ma J."/>
        </authorList>
    </citation>
    <scope>NUCLEOTIDE SEQUENCE [LARGE SCALE GENOMIC DNA]</scope>
    <source>
        <strain evidence="2">CCM 8702</strain>
    </source>
</reference>
<evidence type="ECO:0000313" key="2">
    <source>
        <dbReference type="Proteomes" id="UP000605427"/>
    </source>
</evidence>
<name>A0ABQ1ZVB0_9BACL</name>
<organism evidence="1 2">
    <name type="scientific">Saccharibacillus endophyticus</name>
    <dbReference type="NCBI Taxonomy" id="2060666"/>
    <lineage>
        <taxon>Bacteria</taxon>
        <taxon>Bacillati</taxon>
        <taxon>Bacillota</taxon>
        <taxon>Bacilli</taxon>
        <taxon>Bacillales</taxon>
        <taxon>Paenibacillaceae</taxon>
        <taxon>Saccharibacillus</taxon>
    </lineage>
</organism>
<evidence type="ECO:0000313" key="1">
    <source>
        <dbReference type="EMBL" id="GGH80252.1"/>
    </source>
</evidence>
<keyword evidence="2" id="KW-1185">Reference proteome</keyword>
<proteinExistence type="predicted"/>
<dbReference type="Proteomes" id="UP000605427">
    <property type="component" value="Unassembled WGS sequence"/>
</dbReference>
<protein>
    <submittedName>
        <fullName evidence="1">Uncharacterized protein</fullName>
    </submittedName>
</protein>